<evidence type="ECO:0000313" key="15">
    <source>
        <dbReference type="Proteomes" id="UP000651668"/>
    </source>
</evidence>
<sequence length="163" mass="19532">MLNLRVMLNHFLNIGWTILGFLPVYYFWSLHGLGWPFYALLLISCIAFFLPEKLYSKLKVSKDLRVYKRLGVKFVRRFAQDGDFEPSKGVKGYLSKIRMFERYHFCCLIFFEASSVYACYFEEYLLAFLIFFGNILYNVFPILLQQYNRIRITRILKQQGLHM</sequence>
<name>A0A916TZP5_9SPHI</name>
<comment type="similarity">
    <text evidence="10">Belongs to the acyltransferase CrtO family.</text>
</comment>
<evidence type="ECO:0000256" key="3">
    <source>
        <dbReference type="ARBA" id="ARBA00022679"/>
    </source>
</evidence>
<keyword evidence="4 13" id="KW-0812">Transmembrane</keyword>
<evidence type="ECO:0000256" key="5">
    <source>
        <dbReference type="ARBA" id="ARBA00022729"/>
    </source>
</evidence>
<gene>
    <name evidence="14" type="ORF">GCM10011387_03290</name>
</gene>
<feature type="transmembrane region" description="Helical" evidence="13">
    <location>
        <begin position="100"/>
        <end position="118"/>
    </location>
</feature>
<comment type="subcellular location">
    <subcellularLocation>
        <location evidence="1">Cell membrane</location>
        <topology evidence="1">Single-pass membrane protein</topology>
    </subcellularLocation>
</comment>
<comment type="caution">
    <text evidence="14">The sequence shown here is derived from an EMBL/GenBank/DDBJ whole genome shotgun (WGS) entry which is preliminary data.</text>
</comment>
<dbReference type="AlphaFoldDB" id="A0A916TZP5"/>
<proteinExistence type="inferred from homology"/>
<protein>
    <recommendedName>
        <fullName evidence="11">Glycosyl-4,4'-diaponeurosporenoate acyltransferase</fullName>
    </recommendedName>
</protein>
<evidence type="ECO:0000256" key="9">
    <source>
        <dbReference type="ARBA" id="ARBA00023588"/>
    </source>
</evidence>
<feature type="transmembrane region" description="Helical" evidence="13">
    <location>
        <begin position="33"/>
        <end position="50"/>
    </location>
</feature>
<feature type="transmembrane region" description="Helical" evidence="13">
    <location>
        <begin position="124"/>
        <end position="144"/>
    </location>
</feature>
<organism evidence="14 15">
    <name type="scientific">Pedobacter quisquiliarum</name>
    <dbReference type="NCBI Taxonomy" id="1834438"/>
    <lineage>
        <taxon>Bacteria</taxon>
        <taxon>Pseudomonadati</taxon>
        <taxon>Bacteroidota</taxon>
        <taxon>Sphingobacteriia</taxon>
        <taxon>Sphingobacteriales</taxon>
        <taxon>Sphingobacteriaceae</taxon>
        <taxon>Pedobacter</taxon>
    </lineage>
</organism>
<accession>A0A916TZP5</accession>
<comment type="pathway">
    <text evidence="9">Carotenoid biosynthesis; staphyloxanthin biosynthesis; staphyloxanthin from farnesyl diphosphate: step 5/5.</text>
</comment>
<evidence type="ECO:0000256" key="4">
    <source>
        <dbReference type="ARBA" id="ARBA00022692"/>
    </source>
</evidence>
<reference evidence="14" key="1">
    <citation type="journal article" date="2014" name="Int. J. Syst. Evol. Microbiol.">
        <title>Complete genome sequence of Corynebacterium casei LMG S-19264T (=DSM 44701T), isolated from a smear-ripened cheese.</title>
        <authorList>
            <consortium name="US DOE Joint Genome Institute (JGI-PGF)"/>
            <person name="Walter F."/>
            <person name="Albersmeier A."/>
            <person name="Kalinowski J."/>
            <person name="Ruckert C."/>
        </authorList>
    </citation>
    <scope>NUCLEOTIDE SEQUENCE</scope>
    <source>
        <strain evidence="14">CGMCC 1.15343</strain>
    </source>
</reference>
<keyword evidence="8" id="KW-0012">Acyltransferase</keyword>
<keyword evidence="5" id="KW-0732">Signal</keyword>
<evidence type="ECO:0000256" key="8">
    <source>
        <dbReference type="ARBA" id="ARBA00023315"/>
    </source>
</evidence>
<reference evidence="14" key="2">
    <citation type="submission" date="2020-09" db="EMBL/GenBank/DDBJ databases">
        <authorList>
            <person name="Sun Q."/>
            <person name="Zhou Y."/>
        </authorList>
    </citation>
    <scope>NUCLEOTIDE SEQUENCE</scope>
    <source>
        <strain evidence="14">CGMCC 1.15343</strain>
    </source>
</reference>
<evidence type="ECO:0000256" key="7">
    <source>
        <dbReference type="ARBA" id="ARBA00023136"/>
    </source>
</evidence>
<feature type="transmembrane region" description="Helical" evidence="13">
    <location>
        <begin position="7"/>
        <end position="27"/>
    </location>
</feature>
<evidence type="ECO:0000256" key="10">
    <source>
        <dbReference type="ARBA" id="ARBA00023603"/>
    </source>
</evidence>
<dbReference type="InterPro" id="IPR044021">
    <property type="entry name" value="CrtO"/>
</dbReference>
<keyword evidence="2" id="KW-1003">Cell membrane</keyword>
<dbReference type="Proteomes" id="UP000651668">
    <property type="component" value="Unassembled WGS sequence"/>
</dbReference>
<evidence type="ECO:0000256" key="12">
    <source>
        <dbReference type="ARBA" id="ARBA00025324"/>
    </source>
</evidence>
<evidence type="ECO:0000256" key="1">
    <source>
        <dbReference type="ARBA" id="ARBA00004162"/>
    </source>
</evidence>
<evidence type="ECO:0000313" key="14">
    <source>
        <dbReference type="EMBL" id="GGC53118.1"/>
    </source>
</evidence>
<keyword evidence="7 13" id="KW-0472">Membrane</keyword>
<evidence type="ECO:0000256" key="11">
    <source>
        <dbReference type="ARBA" id="ARBA00023667"/>
    </source>
</evidence>
<evidence type="ECO:0000256" key="13">
    <source>
        <dbReference type="SAM" id="Phobius"/>
    </source>
</evidence>
<keyword evidence="15" id="KW-1185">Reference proteome</keyword>
<evidence type="ECO:0000256" key="2">
    <source>
        <dbReference type="ARBA" id="ARBA00022475"/>
    </source>
</evidence>
<dbReference type="Pfam" id="PF18927">
    <property type="entry name" value="CrtO"/>
    <property type="match status" value="1"/>
</dbReference>
<evidence type="ECO:0000256" key="6">
    <source>
        <dbReference type="ARBA" id="ARBA00022989"/>
    </source>
</evidence>
<dbReference type="GO" id="GO:0016746">
    <property type="term" value="F:acyltransferase activity"/>
    <property type="evidence" value="ECO:0007669"/>
    <property type="project" value="UniProtKB-KW"/>
</dbReference>
<dbReference type="EMBL" id="BMIL01000001">
    <property type="protein sequence ID" value="GGC53118.1"/>
    <property type="molecule type" value="Genomic_DNA"/>
</dbReference>
<keyword evidence="6 13" id="KW-1133">Transmembrane helix</keyword>
<dbReference type="GO" id="GO:0005886">
    <property type="term" value="C:plasma membrane"/>
    <property type="evidence" value="ECO:0007669"/>
    <property type="project" value="UniProtKB-SubCell"/>
</dbReference>
<keyword evidence="3" id="KW-0808">Transferase</keyword>
<comment type="function">
    <text evidence="12">Catalyzes the acylation of glycosyl-4,4'-diaponeurosporenoate, i.e. the esterification of glucose at the C6'' position with the carboxyl group of the C(15) fatty acid 12-methyltetradecanoic acid, to yield staphyloxanthin. This is the last step in the biosynthesis of this orange pigment, present in most staphylococci strains.</text>
</comment>